<dbReference type="PANTHER" id="PTHR21560">
    <property type="entry name" value="VERY KIND PROTEIN"/>
    <property type="match status" value="1"/>
</dbReference>
<feature type="compositionally biased region" description="Low complexity" evidence="1">
    <location>
        <begin position="140"/>
        <end position="154"/>
    </location>
</feature>
<protein>
    <submittedName>
        <fullName evidence="2">Uncharacterized protein</fullName>
    </submittedName>
</protein>
<dbReference type="PANTHER" id="PTHR21560:SF0">
    <property type="entry name" value="KINASE NON-CATALYTIC C-LOBE DOMAIN-CONTAINING PROTEIN 1"/>
    <property type="match status" value="1"/>
</dbReference>
<feature type="non-terminal residue" evidence="2">
    <location>
        <position position="175"/>
    </location>
</feature>
<evidence type="ECO:0000256" key="1">
    <source>
        <dbReference type="SAM" id="MobiDB-lite"/>
    </source>
</evidence>
<name>A0ABN9LY59_9NEOB</name>
<comment type="caution">
    <text evidence="2">The sequence shown here is derived from an EMBL/GenBank/DDBJ whole genome shotgun (WGS) entry which is preliminary data.</text>
</comment>
<dbReference type="Proteomes" id="UP001176940">
    <property type="component" value="Unassembled WGS sequence"/>
</dbReference>
<gene>
    <name evidence="2" type="ORF">RIMI_LOCUS13517581</name>
</gene>
<organism evidence="2 3">
    <name type="scientific">Ranitomeya imitator</name>
    <name type="common">mimic poison frog</name>
    <dbReference type="NCBI Taxonomy" id="111125"/>
    <lineage>
        <taxon>Eukaryota</taxon>
        <taxon>Metazoa</taxon>
        <taxon>Chordata</taxon>
        <taxon>Craniata</taxon>
        <taxon>Vertebrata</taxon>
        <taxon>Euteleostomi</taxon>
        <taxon>Amphibia</taxon>
        <taxon>Batrachia</taxon>
        <taxon>Anura</taxon>
        <taxon>Neobatrachia</taxon>
        <taxon>Hyloidea</taxon>
        <taxon>Dendrobatidae</taxon>
        <taxon>Dendrobatinae</taxon>
        <taxon>Ranitomeya</taxon>
    </lineage>
</organism>
<keyword evidence="3" id="KW-1185">Reference proteome</keyword>
<proteinExistence type="predicted"/>
<evidence type="ECO:0000313" key="3">
    <source>
        <dbReference type="Proteomes" id="UP001176940"/>
    </source>
</evidence>
<reference evidence="2" key="1">
    <citation type="submission" date="2023-07" db="EMBL/GenBank/DDBJ databases">
        <authorList>
            <person name="Stuckert A."/>
        </authorList>
    </citation>
    <scope>NUCLEOTIDE SEQUENCE</scope>
</reference>
<feature type="non-terminal residue" evidence="2">
    <location>
        <position position="1"/>
    </location>
</feature>
<dbReference type="InterPro" id="IPR029899">
    <property type="entry name" value="KNDC1"/>
</dbReference>
<accession>A0ABN9LY59</accession>
<feature type="region of interest" description="Disordered" evidence="1">
    <location>
        <begin position="133"/>
        <end position="154"/>
    </location>
</feature>
<dbReference type="EMBL" id="CAUEEQ010033501">
    <property type="protein sequence ID" value="CAJ0951604.1"/>
    <property type="molecule type" value="Genomic_DNA"/>
</dbReference>
<evidence type="ECO:0000313" key="2">
    <source>
        <dbReference type="EMBL" id="CAJ0951604.1"/>
    </source>
</evidence>
<sequence>NVQSCLYNDEEGRHVSGSSAGFVPVATQTKLMAVSGPVPLKDLPTNLPAAFTSPATYFKPIVIMQNPDIGSNQIPNPKPSVSPEENVEEDISVTDIENHVAADKSSQVLKSGGDSFRAKVSFNPNSSIMDCSCDRKDKSPSAASSVSSNSSTLTSSPIVNNYLLKQDPKTGNLTL</sequence>